<evidence type="ECO:0000256" key="3">
    <source>
        <dbReference type="ARBA" id="ARBA00022737"/>
    </source>
</evidence>
<evidence type="ECO:0000313" key="9">
    <source>
        <dbReference type="EMBL" id="KAK8520789.1"/>
    </source>
</evidence>
<feature type="transmembrane region" description="Helical" evidence="7">
    <location>
        <begin position="154"/>
        <end position="179"/>
    </location>
</feature>
<sequence>MVKLLVKNVNVNVKNFNDLTAMDIFHLQGSLHNTEIGKILNKAKAKKASDLTSNMTLGDYFSKELSLVDKRDKYFGNNTQKNSNDIRTVILVVAILIATATYQAGLSPPGGYWQDDYIPPSANNGTNNANSTTSLGQGQRAHRAGEMIMSPSNLFYFLTLNGLAFYLSVWTILVIIIGLPFSRPLYASTSLLLYAYYVSMEATFPTLGTVSLTVGRYLYVGLTLTSTLAAYLIPRIAFSQHQKLQRRVDTMRGSSVLVCPEN</sequence>
<evidence type="ECO:0000256" key="4">
    <source>
        <dbReference type="ARBA" id="ARBA00022989"/>
    </source>
</evidence>
<keyword evidence="2 7" id="KW-0812">Transmembrane</keyword>
<dbReference type="Pfam" id="PF13962">
    <property type="entry name" value="PGG"/>
    <property type="match status" value="1"/>
</dbReference>
<proteinExistence type="predicted"/>
<dbReference type="PANTHER" id="PTHR24186:SF38">
    <property type="entry name" value="ANKYRIN REPEAT FAMILY PROTEIN"/>
    <property type="match status" value="1"/>
</dbReference>
<keyword evidence="4 7" id="KW-1133">Transmembrane helix</keyword>
<accession>A0ABR2CPK6</accession>
<evidence type="ECO:0000256" key="7">
    <source>
        <dbReference type="SAM" id="Phobius"/>
    </source>
</evidence>
<evidence type="ECO:0000313" key="10">
    <source>
        <dbReference type="Proteomes" id="UP001472677"/>
    </source>
</evidence>
<feature type="transmembrane region" description="Helical" evidence="7">
    <location>
        <begin position="217"/>
        <end position="238"/>
    </location>
</feature>
<keyword evidence="3" id="KW-0677">Repeat</keyword>
<evidence type="ECO:0000256" key="5">
    <source>
        <dbReference type="ARBA" id="ARBA00023043"/>
    </source>
</evidence>
<dbReference type="PANTHER" id="PTHR24186">
    <property type="entry name" value="PROTEIN PHOSPHATASE 1 REGULATORY SUBUNIT"/>
    <property type="match status" value="1"/>
</dbReference>
<dbReference type="EMBL" id="JBBPBM010000048">
    <property type="protein sequence ID" value="KAK8520789.1"/>
    <property type="molecule type" value="Genomic_DNA"/>
</dbReference>
<evidence type="ECO:0000256" key="1">
    <source>
        <dbReference type="ARBA" id="ARBA00004141"/>
    </source>
</evidence>
<dbReference type="InterPro" id="IPR026961">
    <property type="entry name" value="PGG_dom"/>
</dbReference>
<comment type="caution">
    <text evidence="9">The sequence shown here is derived from an EMBL/GenBank/DDBJ whole genome shotgun (WGS) entry which is preliminary data.</text>
</comment>
<feature type="domain" description="PGG" evidence="8">
    <location>
        <begin position="81"/>
        <end position="202"/>
    </location>
</feature>
<protein>
    <recommendedName>
        <fullName evidence="8">PGG domain-containing protein</fullName>
    </recommendedName>
</protein>
<dbReference type="Proteomes" id="UP001472677">
    <property type="component" value="Unassembled WGS sequence"/>
</dbReference>
<feature type="transmembrane region" description="Helical" evidence="7">
    <location>
        <begin position="191"/>
        <end position="211"/>
    </location>
</feature>
<organism evidence="9 10">
    <name type="scientific">Hibiscus sabdariffa</name>
    <name type="common">roselle</name>
    <dbReference type="NCBI Taxonomy" id="183260"/>
    <lineage>
        <taxon>Eukaryota</taxon>
        <taxon>Viridiplantae</taxon>
        <taxon>Streptophyta</taxon>
        <taxon>Embryophyta</taxon>
        <taxon>Tracheophyta</taxon>
        <taxon>Spermatophyta</taxon>
        <taxon>Magnoliopsida</taxon>
        <taxon>eudicotyledons</taxon>
        <taxon>Gunneridae</taxon>
        <taxon>Pentapetalae</taxon>
        <taxon>rosids</taxon>
        <taxon>malvids</taxon>
        <taxon>Malvales</taxon>
        <taxon>Malvaceae</taxon>
        <taxon>Malvoideae</taxon>
        <taxon>Hibiscus</taxon>
    </lineage>
</organism>
<evidence type="ECO:0000256" key="6">
    <source>
        <dbReference type="ARBA" id="ARBA00023136"/>
    </source>
</evidence>
<keyword evidence="10" id="KW-1185">Reference proteome</keyword>
<keyword evidence="6 7" id="KW-0472">Membrane</keyword>
<keyword evidence="5" id="KW-0040">ANK repeat</keyword>
<comment type="subcellular location">
    <subcellularLocation>
        <location evidence="1">Membrane</location>
        <topology evidence="1">Multi-pass membrane protein</topology>
    </subcellularLocation>
</comment>
<feature type="transmembrane region" description="Helical" evidence="7">
    <location>
        <begin position="88"/>
        <end position="106"/>
    </location>
</feature>
<evidence type="ECO:0000256" key="2">
    <source>
        <dbReference type="ARBA" id="ARBA00022692"/>
    </source>
</evidence>
<reference evidence="9 10" key="1">
    <citation type="journal article" date="2024" name="G3 (Bethesda)">
        <title>Genome assembly of Hibiscus sabdariffa L. provides insights into metabolisms of medicinal natural products.</title>
        <authorList>
            <person name="Kim T."/>
        </authorList>
    </citation>
    <scope>NUCLEOTIDE SEQUENCE [LARGE SCALE GENOMIC DNA]</scope>
    <source>
        <strain evidence="9">TK-2024</strain>
        <tissue evidence="9">Old leaves</tissue>
    </source>
</reference>
<gene>
    <name evidence="9" type="ORF">V6N12_004716</name>
</gene>
<evidence type="ECO:0000259" key="8">
    <source>
        <dbReference type="Pfam" id="PF13962"/>
    </source>
</evidence>
<name>A0ABR2CPK6_9ROSI</name>